<dbReference type="GO" id="GO:0046872">
    <property type="term" value="F:metal ion binding"/>
    <property type="evidence" value="ECO:0007669"/>
    <property type="project" value="UniProtKB-KW"/>
</dbReference>
<evidence type="ECO:0000256" key="6">
    <source>
        <dbReference type="ARBA" id="ARBA00023136"/>
    </source>
</evidence>
<gene>
    <name evidence="9" type="ORF">EOE65_11825</name>
</gene>
<protein>
    <submittedName>
        <fullName evidence="9">Glycosyltransferase family 4 protein</fullName>
    </submittedName>
</protein>
<dbReference type="GO" id="GO:0009103">
    <property type="term" value="P:lipopolysaccharide biosynthetic process"/>
    <property type="evidence" value="ECO:0007669"/>
    <property type="project" value="TreeGrafter"/>
</dbReference>
<feature type="transmembrane region" description="Helical" evidence="8">
    <location>
        <begin position="146"/>
        <end position="163"/>
    </location>
</feature>
<keyword evidence="2" id="KW-1003">Cell membrane</keyword>
<keyword evidence="5 8" id="KW-1133">Transmembrane helix</keyword>
<comment type="cofactor">
    <cofactor evidence="7">
        <name>Mg(2+)</name>
        <dbReference type="ChEBI" id="CHEBI:18420"/>
    </cofactor>
</comment>
<keyword evidence="6 8" id="KW-0472">Membrane</keyword>
<comment type="caution">
    <text evidence="9">The sequence shown here is derived from an EMBL/GenBank/DDBJ whole genome shotgun (WGS) entry which is preliminary data.</text>
</comment>
<feature type="transmembrane region" description="Helical" evidence="8">
    <location>
        <begin position="249"/>
        <end position="270"/>
    </location>
</feature>
<accession>A0A437Q7M8</accession>
<organism evidence="9 10">
    <name type="scientific">Neptunomonas marina</name>
    <dbReference type="NCBI Taxonomy" id="1815562"/>
    <lineage>
        <taxon>Bacteria</taxon>
        <taxon>Pseudomonadati</taxon>
        <taxon>Pseudomonadota</taxon>
        <taxon>Gammaproteobacteria</taxon>
        <taxon>Oceanospirillales</taxon>
        <taxon>Oceanospirillaceae</taxon>
        <taxon>Neptunomonas</taxon>
    </lineage>
</organism>
<evidence type="ECO:0000256" key="7">
    <source>
        <dbReference type="PIRSR" id="PIRSR600715-1"/>
    </source>
</evidence>
<evidence type="ECO:0000313" key="9">
    <source>
        <dbReference type="EMBL" id="RVU30499.1"/>
    </source>
</evidence>
<dbReference type="GO" id="GO:0016780">
    <property type="term" value="F:phosphotransferase activity, for other substituted phosphate groups"/>
    <property type="evidence" value="ECO:0007669"/>
    <property type="project" value="InterPro"/>
</dbReference>
<evidence type="ECO:0000313" key="10">
    <source>
        <dbReference type="Proteomes" id="UP000282818"/>
    </source>
</evidence>
<dbReference type="EMBL" id="SACQ01000005">
    <property type="protein sequence ID" value="RVU30499.1"/>
    <property type="molecule type" value="Genomic_DNA"/>
</dbReference>
<reference evidence="9 10" key="1">
    <citation type="submission" date="2019-01" db="EMBL/GenBank/DDBJ databases">
        <authorList>
            <person name="Chen W.-M."/>
        </authorList>
    </citation>
    <scope>NUCLEOTIDE SEQUENCE [LARGE SCALE GENOMIC DNA]</scope>
    <source>
        <strain evidence="9 10">HPM-16</strain>
    </source>
</reference>
<keyword evidence="3 9" id="KW-0808">Transferase</keyword>
<dbReference type="CDD" id="cd06854">
    <property type="entry name" value="GT_WbpL_WbcO_like"/>
    <property type="match status" value="1"/>
</dbReference>
<evidence type="ECO:0000256" key="8">
    <source>
        <dbReference type="SAM" id="Phobius"/>
    </source>
</evidence>
<feature type="transmembrane region" description="Helical" evidence="8">
    <location>
        <begin position="20"/>
        <end position="37"/>
    </location>
</feature>
<dbReference type="GO" id="GO:0071555">
    <property type="term" value="P:cell wall organization"/>
    <property type="evidence" value="ECO:0007669"/>
    <property type="project" value="TreeGrafter"/>
</dbReference>
<feature type="transmembrane region" description="Helical" evidence="8">
    <location>
        <begin position="43"/>
        <end position="62"/>
    </location>
</feature>
<keyword evidence="7" id="KW-0479">Metal-binding</keyword>
<dbReference type="PANTHER" id="PTHR22926:SF3">
    <property type="entry name" value="UNDECAPRENYL-PHOSPHATE ALPHA-N-ACETYLGLUCOSAMINYL 1-PHOSPHATE TRANSFERASE"/>
    <property type="match status" value="1"/>
</dbReference>
<proteinExistence type="predicted"/>
<keyword evidence="4 8" id="KW-0812">Transmembrane</keyword>
<feature type="binding site" evidence="7">
    <location>
        <position position="174"/>
    </location>
    <ligand>
        <name>Mg(2+)</name>
        <dbReference type="ChEBI" id="CHEBI:18420"/>
    </ligand>
</feature>
<dbReference type="GO" id="GO:0005886">
    <property type="term" value="C:plasma membrane"/>
    <property type="evidence" value="ECO:0007669"/>
    <property type="project" value="UniProtKB-SubCell"/>
</dbReference>
<feature type="transmembrane region" description="Helical" evidence="8">
    <location>
        <begin position="122"/>
        <end position="140"/>
    </location>
</feature>
<dbReference type="AlphaFoldDB" id="A0A437Q7M8"/>
<feature type="transmembrane region" description="Helical" evidence="8">
    <location>
        <begin position="92"/>
        <end position="110"/>
    </location>
</feature>
<dbReference type="InterPro" id="IPR000715">
    <property type="entry name" value="Glycosyl_transferase_4"/>
</dbReference>
<evidence type="ECO:0000256" key="4">
    <source>
        <dbReference type="ARBA" id="ARBA00022692"/>
    </source>
</evidence>
<comment type="subcellular location">
    <subcellularLocation>
        <location evidence="1">Cell membrane</location>
        <topology evidence="1">Multi-pass membrane protein</topology>
    </subcellularLocation>
</comment>
<dbReference type="Proteomes" id="UP000282818">
    <property type="component" value="Unassembled WGS sequence"/>
</dbReference>
<evidence type="ECO:0000256" key="5">
    <source>
        <dbReference type="ARBA" id="ARBA00022989"/>
    </source>
</evidence>
<keyword evidence="7" id="KW-0460">Magnesium</keyword>
<feature type="transmembrane region" description="Helical" evidence="8">
    <location>
        <begin position="170"/>
        <end position="192"/>
    </location>
</feature>
<dbReference type="GO" id="GO:0044038">
    <property type="term" value="P:cell wall macromolecule biosynthetic process"/>
    <property type="evidence" value="ECO:0007669"/>
    <property type="project" value="TreeGrafter"/>
</dbReference>
<sequence>MDIPNQRSSHAVPTPRGGGIAIVVSWSLALGVLWWLGVVGDDLAGAGLAALGVAAIGLWDDYRSLSARIRLIVHFICAAVVVWLLPLNITPLAVNTAVSVLLVVALVWLLNLYNFMDGIDGLAGGQALSVALGFALLAALVGFNELMWLALILAMAAGGFLCWNWPSAKIFMGDVGSGYLGILFGVLLLLAWQHSAMLAAAGVILMGAFVVDATWTLITRMLTGQRFMAPHRTHVYQKLSDRWRSHTRVSVALLVVNTCWLLPLAYTVAFSYLQPLFGLLIAYAPFCALAIGLRAGVPPKEAVTC</sequence>
<dbReference type="Pfam" id="PF00953">
    <property type="entry name" value="Glycos_transf_4"/>
    <property type="match status" value="1"/>
</dbReference>
<feature type="transmembrane region" description="Helical" evidence="8">
    <location>
        <begin position="276"/>
        <end position="297"/>
    </location>
</feature>
<dbReference type="PANTHER" id="PTHR22926">
    <property type="entry name" value="PHOSPHO-N-ACETYLMURAMOYL-PENTAPEPTIDE-TRANSFERASE"/>
    <property type="match status" value="1"/>
</dbReference>
<name>A0A437Q7M8_9GAMM</name>
<feature type="transmembrane region" description="Helical" evidence="8">
    <location>
        <begin position="198"/>
        <end position="218"/>
    </location>
</feature>
<evidence type="ECO:0000256" key="1">
    <source>
        <dbReference type="ARBA" id="ARBA00004651"/>
    </source>
</evidence>
<feature type="transmembrane region" description="Helical" evidence="8">
    <location>
        <begin position="69"/>
        <end position="86"/>
    </location>
</feature>
<evidence type="ECO:0000256" key="3">
    <source>
        <dbReference type="ARBA" id="ARBA00022679"/>
    </source>
</evidence>
<feature type="binding site" evidence="7">
    <location>
        <position position="114"/>
    </location>
    <ligand>
        <name>Mg(2+)</name>
        <dbReference type="ChEBI" id="CHEBI:18420"/>
    </ligand>
</feature>
<evidence type="ECO:0000256" key="2">
    <source>
        <dbReference type="ARBA" id="ARBA00022475"/>
    </source>
</evidence>
<keyword evidence="10" id="KW-1185">Reference proteome</keyword>